<keyword evidence="2" id="KW-0479">Metal-binding</keyword>
<evidence type="ECO:0000259" key="6">
    <source>
        <dbReference type="PROSITE" id="PS51918"/>
    </source>
</evidence>
<dbReference type="InterPro" id="IPR050377">
    <property type="entry name" value="Radical_SAM_PqqE_MftC-like"/>
</dbReference>
<evidence type="ECO:0000256" key="2">
    <source>
        <dbReference type="ARBA" id="ARBA00022723"/>
    </source>
</evidence>
<dbReference type="Gene3D" id="3.20.20.70">
    <property type="entry name" value="Aldolase class I"/>
    <property type="match status" value="1"/>
</dbReference>
<reference evidence="7 8" key="1">
    <citation type="submission" date="2017-02" db="EMBL/GenBank/DDBJ databases">
        <authorList>
            <person name="Peterson S.W."/>
        </authorList>
    </citation>
    <scope>NUCLEOTIDE SEQUENCE [LARGE SCALE GENOMIC DNA]</scope>
    <source>
        <strain evidence="7 8">DSM 45154</strain>
    </source>
</reference>
<dbReference type="AlphaFoldDB" id="A0A1T4TFL1"/>
<dbReference type="SFLD" id="SFLDF00365">
    <property type="entry name" value="thuricin_CD_(TrnCD-like)"/>
    <property type="match status" value="1"/>
</dbReference>
<keyword evidence="1" id="KW-0949">S-adenosyl-L-methionine</keyword>
<proteinExistence type="predicted"/>
<sequence length="287" mass="31528">MTITEIRSTPESLWIDLTRKCQLECIHCYNDSGPTGDHGIMSRDDWIDVLDQAVTTGVHHVQFIGGEPTLHPDALDIAAHALDRGLSVEVYSNLVHITNAWWSFFQRDRASLATSYYSHDPARHDALTKRPSHQHTRRNIIKALKLGIPLRVGIITTDGHDLEATKRELEALGVKRIGVDHVRPFGRGSEGAAPDVSGLCGRCGDGRASIAPDGTVSPCVFSTWMEVGNVRETALKSILSAPTMRDARALIRAEKKDDNPPTPPVPCRPDDDGCRPGIPPSWCGPRR</sequence>
<feature type="region of interest" description="Disordered" evidence="5">
    <location>
        <begin position="252"/>
        <end position="287"/>
    </location>
</feature>
<dbReference type="SFLD" id="SFLDS00029">
    <property type="entry name" value="Radical_SAM"/>
    <property type="match status" value="1"/>
</dbReference>
<keyword evidence="4" id="KW-0411">Iron-sulfur</keyword>
<dbReference type="Pfam" id="PF04055">
    <property type="entry name" value="Radical_SAM"/>
    <property type="match status" value="1"/>
</dbReference>
<evidence type="ECO:0000256" key="5">
    <source>
        <dbReference type="SAM" id="MobiDB-lite"/>
    </source>
</evidence>
<dbReference type="PANTHER" id="PTHR11228:SF7">
    <property type="entry name" value="PQQA PEPTIDE CYCLASE"/>
    <property type="match status" value="1"/>
</dbReference>
<dbReference type="SFLD" id="SFLDG01386">
    <property type="entry name" value="main_SPASM_domain-containing"/>
    <property type="match status" value="1"/>
</dbReference>
<dbReference type="Pfam" id="PF13186">
    <property type="entry name" value="SPASM"/>
    <property type="match status" value="1"/>
</dbReference>
<dbReference type="InterPro" id="IPR007197">
    <property type="entry name" value="rSAM"/>
</dbReference>
<dbReference type="STRING" id="1122192.SAMN02745673_04948"/>
<protein>
    <submittedName>
        <fullName evidence="7">Radical SAM superfamily enzyme, MoaA/NifB/PqqE/SkfB family</fullName>
    </submittedName>
</protein>
<name>A0A1T4TFL1_9ACTN</name>
<evidence type="ECO:0000256" key="1">
    <source>
        <dbReference type="ARBA" id="ARBA00022691"/>
    </source>
</evidence>
<dbReference type="InterPro" id="IPR058240">
    <property type="entry name" value="rSAM_sf"/>
</dbReference>
<dbReference type="GO" id="GO:0046872">
    <property type="term" value="F:metal ion binding"/>
    <property type="evidence" value="ECO:0007669"/>
    <property type="project" value="UniProtKB-KW"/>
</dbReference>
<organism evidence="7 8">
    <name type="scientific">Marinactinospora thermotolerans DSM 45154</name>
    <dbReference type="NCBI Taxonomy" id="1122192"/>
    <lineage>
        <taxon>Bacteria</taxon>
        <taxon>Bacillati</taxon>
        <taxon>Actinomycetota</taxon>
        <taxon>Actinomycetes</taxon>
        <taxon>Streptosporangiales</taxon>
        <taxon>Nocardiopsidaceae</taxon>
        <taxon>Marinactinospora</taxon>
    </lineage>
</organism>
<dbReference type="PANTHER" id="PTHR11228">
    <property type="entry name" value="RADICAL SAM DOMAIN PROTEIN"/>
    <property type="match status" value="1"/>
</dbReference>
<dbReference type="InterPro" id="IPR023885">
    <property type="entry name" value="4Fe4S-binding_SPASM_dom"/>
</dbReference>
<evidence type="ECO:0000256" key="3">
    <source>
        <dbReference type="ARBA" id="ARBA00023004"/>
    </source>
</evidence>
<keyword evidence="8" id="KW-1185">Reference proteome</keyword>
<dbReference type="SFLD" id="SFLDG01067">
    <property type="entry name" value="SPASM/twitch_domain_containing"/>
    <property type="match status" value="1"/>
</dbReference>
<feature type="domain" description="Radical SAM core" evidence="6">
    <location>
        <begin position="7"/>
        <end position="213"/>
    </location>
</feature>
<dbReference type="InterPro" id="IPR013785">
    <property type="entry name" value="Aldolase_TIM"/>
</dbReference>
<dbReference type="SFLD" id="SFLDG01216">
    <property type="entry name" value="thioether_bond_formation_requi"/>
    <property type="match status" value="1"/>
</dbReference>
<dbReference type="RefSeq" id="WP_078764159.1">
    <property type="nucleotide sequence ID" value="NZ_FUWS01000023.1"/>
</dbReference>
<dbReference type="CDD" id="cd21109">
    <property type="entry name" value="SPASM"/>
    <property type="match status" value="1"/>
</dbReference>
<accession>A0A1T4TFL1</accession>
<dbReference type="Proteomes" id="UP000190637">
    <property type="component" value="Unassembled WGS sequence"/>
</dbReference>
<dbReference type="SUPFAM" id="SSF102114">
    <property type="entry name" value="Radical SAM enzymes"/>
    <property type="match status" value="1"/>
</dbReference>
<evidence type="ECO:0000256" key="4">
    <source>
        <dbReference type="ARBA" id="ARBA00023014"/>
    </source>
</evidence>
<dbReference type="PROSITE" id="PS51918">
    <property type="entry name" value="RADICAL_SAM"/>
    <property type="match status" value="1"/>
</dbReference>
<evidence type="ECO:0000313" key="8">
    <source>
        <dbReference type="Proteomes" id="UP000190637"/>
    </source>
</evidence>
<dbReference type="CDD" id="cd01335">
    <property type="entry name" value="Radical_SAM"/>
    <property type="match status" value="1"/>
</dbReference>
<dbReference type="EMBL" id="FUWS01000023">
    <property type="protein sequence ID" value="SKA39246.1"/>
    <property type="molecule type" value="Genomic_DNA"/>
</dbReference>
<evidence type="ECO:0000313" key="7">
    <source>
        <dbReference type="EMBL" id="SKA39246.1"/>
    </source>
</evidence>
<dbReference type="GO" id="GO:0051536">
    <property type="term" value="F:iron-sulfur cluster binding"/>
    <property type="evidence" value="ECO:0007669"/>
    <property type="project" value="UniProtKB-KW"/>
</dbReference>
<gene>
    <name evidence="7" type="ORF">SAMN02745673_04948</name>
</gene>
<keyword evidence="3" id="KW-0408">Iron</keyword>
<dbReference type="GO" id="GO:0003824">
    <property type="term" value="F:catalytic activity"/>
    <property type="evidence" value="ECO:0007669"/>
    <property type="project" value="InterPro"/>
</dbReference>